<sequence length="250" mass="27597">MPSDCIPLDPKIYFEMKNIIIASTSTLHAGGYLEYLLPELSNHFKDCKTVLFIPYARPSGISHEQYTANAALAFAKINIAIKGIHEFEDAAMAIKNAQGIFTGGGNTFLLVQQLYQYNIMHVLADTVSSGTPYLGTSAGSVICGLSMQNTNDMPIIYPPNFQTLGLIPFNINAHYLDPDTQSQHMGETRETRLKEFHVFNTIPVLGLREGSWLEVKAGKIILRGGLKARLFEANQTPTELENNSDLSSLK</sequence>
<keyword evidence="2" id="KW-0645">Protease</keyword>
<dbReference type="GO" id="GO:0006508">
    <property type="term" value="P:proteolysis"/>
    <property type="evidence" value="ECO:0007669"/>
    <property type="project" value="UniProtKB-KW"/>
</dbReference>
<dbReference type="AlphaFoldDB" id="A0A1B9DXX1"/>
<keyword evidence="6" id="KW-1185">Reference proteome</keyword>
<dbReference type="SUPFAM" id="SSF52317">
    <property type="entry name" value="Class I glutamine amidotransferase-like"/>
    <property type="match status" value="1"/>
</dbReference>
<dbReference type="Pfam" id="PF03575">
    <property type="entry name" value="Peptidase_S51"/>
    <property type="match status" value="1"/>
</dbReference>
<dbReference type="Proteomes" id="UP000093510">
    <property type="component" value="Unassembled WGS sequence"/>
</dbReference>
<name>A0A1B9DXX1_9FLAO</name>
<keyword evidence="4" id="KW-0720">Serine protease</keyword>
<proteinExistence type="inferred from homology"/>
<gene>
    <name evidence="5" type="ORF">LPBF_10740</name>
</gene>
<evidence type="ECO:0000313" key="5">
    <source>
        <dbReference type="EMBL" id="OCB74527.1"/>
    </source>
</evidence>
<dbReference type="NCBIfam" id="NF003642">
    <property type="entry name" value="PRK05282.1"/>
    <property type="match status" value="1"/>
</dbReference>
<dbReference type="CDD" id="cd03146">
    <property type="entry name" value="GAT1_Peptidase_E"/>
    <property type="match status" value="1"/>
</dbReference>
<evidence type="ECO:0000256" key="2">
    <source>
        <dbReference type="ARBA" id="ARBA00022670"/>
    </source>
</evidence>
<dbReference type="InterPro" id="IPR005320">
    <property type="entry name" value="Peptidase_S51"/>
</dbReference>
<reference evidence="5 6" key="1">
    <citation type="submission" date="2016-03" db="EMBL/GenBank/DDBJ databases">
        <authorList>
            <person name="Ploux O."/>
        </authorList>
    </citation>
    <scope>NUCLEOTIDE SEQUENCE [LARGE SCALE GENOMIC DNA]</scope>
    <source>
        <strain evidence="5 6">LPB0076</strain>
    </source>
</reference>
<comment type="caution">
    <text evidence="5">The sequence shown here is derived from an EMBL/GenBank/DDBJ whole genome shotgun (WGS) entry which is preliminary data.</text>
</comment>
<dbReference type="GO" id="GO:0008236">
    <property type="term" value="F:serine-type peptidase activity"/>
    <property type="evidence" value="ECO:0007669"/>
    <property type="project" value="UniProtKB-KW"/>
</dbReference>
<evidence type="ECO:0000256" key="4">
    <source>
        <dbReference type="ARBA" id="ARBA00022825"/>
    </source>
</evidence>
<evidence type="ECO:0000256" key="3">
    <source>
        <dbReference type="ARBA" id="ARBA00022801"/>
    </source>
</evidence>
<dbReference type="PANTHER" id="PTHR20842:SF0">
    <property type="entry name" value="ALPHA-ASPARTYL DIPEPTIDASE"/>
    <property type="match status" value="1"/>
</dbReference>
<dbReference type="Gene3D" id="3.40.50.880">
    <property type="match status" value="1"/>
</dbReference>
<dbReference type="EMBL" id="LVEP01000038">
    <property type="protein sequence ID" value="OCB74527.1"/>
    <property type="molecule type" value="Genomic_DNA"/>
</dbReference>
<keyword evidence="3" id="KW-0378">Hydrolase</keyword>
<dbReference type="PANTHER" id="PTHR20842">
    <property type="entry name" value="PROTEASE S51 ALPHA-ASPARTYL DIPEPTIDASE"/>
    <property type="match status" value="1"/>
</dbReference>
<accession>A0A1B9DXX1</accession>
<organism evidence="5 6">
    <name type="scientific">Flavobacterium crassostreae</name>
    <dbReference type="NCBI Taxonomy" id="1763534"/>
    <lineage>
        <taxon>Bacteria</taxon>
        <taxon>Pseudomonadati</taxon>
        <taxon>Bacteroidota</taxon>
        <taxon>Flavobacteriia</taxon>
        <taxon>Flavobacteriales</taxon>
        <taxon>Flavobacteriaceae</taxon>
        <taxon>Flavobacterium</taxon>
    </lineage>
</organism>
<dbReference type="STRING" id="1763534.GCA_001831475_00151"/>
<comment type="similarity">
    <text evidence="1">Belongs to the peptidase S51 family.</text>
</comment>
<dbReference type="InterPro" id="IPR029062">
    <property type="entry name" value="Class_I_gatase-like"/>
</dbReference>
<evidence type="ECO:0000256" key="1">
    <source>
        <dbReference type="ARBA" id="ARBA00006534"/>
    </source>
</evidence>
<evidence type="ECO:0000313" key="6">
    <source>
        <dbReference type="Proteomes" id="UP000093510"/>
    </source>
</evidence>
<protein>
    <submittedName>
        <fullName evidence="5">Dipeptidase E</fullName>
    </submittedName>
</protein>